<keyword evidence="6" id="KW-0732">Signal</keyword>
<feature type="transmembrane region" description="Helical" evidence="5">
    <location>
        <begin position="72"/>
        <end position="96"/>
    </location>
</feature>
<feature type="transmembrane region" description="Helical" evidence="5">
    <location>
        <begin position="226"/>
        <end position="251"/>
    </location>
</feature>
<dbReference type="Pfam" id="PF03151">
    <property type="entry name" value="TPT"/>
    <property type="match status" value="1"/>
</dbReference>
<feature type="chain" id="PRO_5029498367" description="Sugar phosphate transporter domain-containing protein" evidence="6">
    <location>
        <begin position="24"/>
        <end position="341"/>
    </location>
</feature>
<evidence type="ECO:0000313" key="8">
    <source>
        <dbReference type="EnsemblMetazoa" id="CLYHEMP016396.4"/>
    </source>
</evidence>
<dbReference type="GeneID" id="136806349"/>
<evidence type="ECO:0000256" key="2">
    <source>
        <dbReference type="ARBA" id="ARBA00022692"/>
    </source>
</evidence>
<keyword evidence="2 5" id="KW-0812">Transmembrane</keyword>
<evidence type="ECO:0000256" key="6">
    <source>
        <dbReference type="SAM" id="SignalP"/>
    </source>
</evidence>
<dbReference type="GO" id="GO:0016020">
    <property type="term" value="C:membrane"/>
    <property type="evidence" value="ECO:0007669"/>
    <property type="project" value="UniProtKB-SubCell"/>
</dbReference>
<dbReference type="InterPro" id="IPR050186">
    <property type="entry name" value="TPT_transporter"/>
</dbReference>
<evidence type="ECO:0000313" key="9">
    <source>
        <dbReference type="Proteomes" id="UP000594262"/>
    </source>
</evidence>
<protein>
    <recommendedName>
        <fullName evidence="7">Sugar phosphate transporter domain-containing protein</fullName>
    </recommendedName>
</protein>
<accession>A0A7M5X1P2</accession>
<organism evidence="8 9">
    <name type="scientific">Clytia hemisphaerica</name>
    <dbReference type="NCBI Taxonomy" id="252671"/>
    <lineage>
        <taxon>Eukaryota</taxon>
        <taxon>Metazoa</taxon>
        <taxon>Cnidaria</taxon>
        <taxon>Hydrozoa</taxon>
        <taxon>Hydroidolina</taxon>
        <taxon>Leptothecata</taxon>
        <taxon>Obeliida</taxon>
        <taxon>Clytiidae</taxon>
        <taxon>Clytia</taxon>
    </lineage>
</organism>
<name>A0A7M5X1P2_9CNID</name>
<evidence type="ECO:0000259" key="7">
    <source>
        <dbReference type="Pfam" id="PF03151"/>
    </source>
</evidence>
<dbReference type="SUPFAM" id="SSF103481">
    <property type="entry name" value="Multidrug resistance efflux transporter EmrE"/>
    <property type="match status" value="2"/>
</dbReference>
<feature type="transmembrane region" description="Helical" evidence="5">
    <location>
        <begin position="281"/>
        <end position="298"/>
    </location>
</feature>
<dbReference type="InterPro" id="IPR037185">
    <property type="entry name" value="EmrE-like"/>
</dbReference>
<evidence type="ECO:0000256" key="4">
    <source>
        <dbReference type="ARBA" id="ARBA00023136"/>
    </source>
</evidence>
<feature type="transmembrane region" description="Helical" evidence="5">
    <location>
        <begin position="187"/>
        <end position="206"/>
    </location>
</feature>
<evidence type="ECO:0000256" key="5">
    <source>
        <dbReference type="SAM" id="Phobius"/>
    </source>
</evidence>
<proteinExistence type="predicted"/>
<reference evidence="8" key="1">
    <citation type="submission" date="2021-01" db="UniProtKB">
        <authorList>
            <consortium name="EnsemblMetazoa"/>
        </authorList>
    </citation>
    <scope>IDENTIFICATION</scope>
</reference>
<dbReference type="AlphaFoldDB" id="A0A7M5X1P2"/>
<feature type="transmembrane region" description="Helical" evidence="5">
    <location>
        <begin position="39"/>
        <end position="60"/>
    </location>
</feature>
<dbReference type="RefSeq" id="XP_066919016.1">
    <property type="nucleotide sequence ID" value="XM_067062915.1"/>
</dbReference>
<evidence type="ECO:0000256" key="3">
    <source>
        <dbReference type="ARBA" id="ARBA00022989"/>
    </source>
</evidence>
<dbReference type="InterPro" id="IPR004853">
    <property type="entry name" value="Sugar_P_trans_dom"/>
</dbReference>
<feature type="signal peptide" evidence="6">
    <location>
        <begin position="1"/>
        <end position="23"/>
    </location>
</feature>
<sequence length="341" mass="38659">MAKYSRTVKVAILCCLWYTLSSANNVIGKKALRKYPYPLTISLFHMTANAFLMYPILMVMGKEYSFHYSMAFFWRFVLPLGFGKLLASVSSHISIWKVSVSYAHTIKASLPIFTVTLSRILYHEKQSQMVYLSLIPIVFGVCIATMTEISFEIIGMLSALFATATFSVQNIYSKLALKEVRLNPIQLLMKISQTALIICIPLWLFVDTPTIVTDDRLANFEDQIDFLFRLLVSGLINWLQNILAFSILNLLSPLSYSVANATKRILVIISSVLTLKNPVTMTNFFGMMLAVLGVFLYNRAKIFQNSKKNLLPKTTKDVAAGGEEEQYVSTRYRVFHRMNGI</sequence>
<keyword evidence="9" id="KW-1185">Reference proteome</keyword>
<evidence type="ECO:0000256" key="1">
    <source>
        <dbReference type="ARBA" id="ARBA00004141"/>
    </source>
</evidence>
<dbReference type="PANTHER" id="PTHR11132">
    <property type="entry name" value="SOLUTE CARRIER FAMILY 35"/>
    <property type="match status" value="1"/>
</dbReference>
<feature type="domain" description="Sugar phosphate transporter" evidence="7">
    <location>
        <begin position="9"/>
        <end position="298"/>
    </location>
</feature>
<dbReference type="EnsemblMetazoa" id="CLYHEMT016396.4">
    <property type="protein sequence ID" value="CLYHEMP016396.4"/>
    <property type="gene ID" value="CLYHEMG016396"/>
</dbReference>
<comment type="subcellular location">
    <subcellularLocation>
        <location evidence="1">Membrane</location>
        <topology evidence="1">Multi-pass membrane protein</topology>
    </subcellularLocation>
</comment>
<feature type="transmembrane region" description="Helical" evidence="5">
    <location>
        <begin position="129"/>
        <end position="147"/>
    </location>
</feature>
<keyword evidence="4 5" id="KW-0472">Membrane</keyword>
<dbReference type="Proteomes" id="UP000594262">
    <property type="component" value="Unplaced"/>
</dbReference>
<dbReference type="OrthoDB" id="411372at2759"/>
<keyword evidence="3 5" id="KW-1133">Transmembrane helix</keyword>